<name>A0AA35ZVV9_LACSI</name>
<accession>A0AA35ZVV9</accession>
<evidence type="ECO:0000313" key="2">
    <source>
        <dbReference type="Proteomes" id="UP001177003"/>
    </source>
</evidence>
<dbReference type="Proteomes" id="UP001177003">
    <property type="component" value="Chromosome 8"/>
</dbReference>
<protein>
    <submittedName>
        <fullName evidence="1">Uncharacterized protein</fullName>
    </submittedName>
</protein>
<dbReference type="AlphaFoldDB" id="A0AA35ZVV9"/>
<dbReference type="PANTHER" id="PTHR34835">
    <property type="entry name" value="OS07G0283600 PROTEIN-RELATED"/>
    <property type="match status" value="1"/>
</dbReference>
<sequence length="247" mass="29019">MLIDVEGKEQKVIAQFVPDMLGIPTGGTILTKLDQWPKDDSSYDEWKQQFQEGSIIRLNAIKKVIVSTTEADFNFKRNFLTLFVNKFCELTSMGRCNMFPLSYISRKRDINNIDWCIYILDCLVRKKNSYIQYSDNSYFVRPSAFLVLFYADKIHSEALMVTCKHPTICYWSSKKIRYRDTFQQEEGRFGLGELNEEFVNEQDEGDTDIEVSDSDKDEDHYIKEKLNSKFNDAITKFLEKETSRIFK</sequence>
<dbReference type="PANTHER" id="PTHR34835:SF90">
    <property type="entry name" value="AMINOTRANSFERASE-LIKE PLANT MOBILE DOMAIN-CONTAINING PROTEIN"/>
    <property type="match status" value="1"/>
</dbReference>
<reference evidence="1" key="1">
    <citation type="submission" date="2023-04" db="EMBL/GenBank/DDBJ databases">
        <authorList>
            <person name="Vijverberg K."/>
            <person name="Xiong W."/>
            <person name="Schranz E."/>
        </authorList>
    </citation>
    <scope>NUCLEOTIDE SEQUENCE</scope>
</reference>
<keyword evidence="2" id="KW-1185">Reference proteome</keyword>
<organism evidence="1 2">
    <name type="scientific">Lactuca saligna</name>
    <name type="common">Willowleaf lettuce</name>
    <dbReference type="NCBI Taxonomy" id="75948"/>
    <lineage>
        <taxon>Eukaryota</taxon>
        <taxon>Viridiplantae</taxon>
        <taxon>Streptophyta</taxon>
        <taxon>Embryophyta</taxon>
        <taxon>Tracheophyta</taxon>
        <taxon>Spermatophyta</taxon>
        <taxon>Magnoliopsida</taxon>
        <taxon>eudicotyledons</taxon>
        <taxon>Gunneridae</taxon>
        <taxon>Pentapetalae</taxon>
        <taxon>asterids</taxon>
        <taxon>campanulids</taxon>
        <taxon>Asterales</taxon>
        <taxon>Asteraceae</taxon>
        <taxon>Cichorioideae</taxon>
        <taxon>Cichorieae</taxon>
        <taxon>Lactucinae</taxon>
        <taxon>Lactuca</taxon>
    </lineage>
</organism>
<evidence type="ECO:0000313" key="1">
    <source>
        <dbReference type="EMBL" id="CAI9299843.1"/>
    </source>
</evidence>
<gene>
    <name evidence="1" type="ORF">LSALG_LOCUS38530</name>
</gene>
<proteinExistence type="predicted"/>
<dbReference type="EMBL" id="OX465084">
    <property type="protein sequence ID" value="CAI9299843.1"/>
    <property type="molecule type" value="Genomic_DNA"/>
</dbReference>